<evidence type="ECO:0000313" key="2">
    <source>
        <dbReference type="Proteomes" id="UP000838748"/>
    </source>
</evidence>
<comment type="caution">
    <text evidence="1">The sequence shown here is derived from an EMBL/GenBank/DDBJ whole genome shotgun (WGS) entry which is preliminary data.</text>
</comment>
<name>A0ABN8ECA5_9VIBR</name>
<accession>A0ABN8ECA5</accession>
<protein>
    <submittedName>
        <fullName evidence="1">Uncharacterized protein</fullName>
    </submittedName>
</protein>
<keyword evidence="2" id="KW-1185">Reference proteome</keyword>
<reference evidence="1" key="1">
    <citation type="submission" date="2021-11" db="EMBL/GenBank/DDBJ databases">
        <authorList>
            <person name="Rodrigo-Torres L."/>
            <person name="Arahal R. D."/>
            <person name="Lucena T."/>
        </authorList>
    </citation>
    <scope>NUCLEOTIDE SEQUENCE</scope>
    <source>
        <strain evidence="1">CECT 7928</strain>
    </source>
</reference>
<dbReference type="Proteomes" id="UP000838748">
    <property type="component" value="Unassembled WGS sequence"/>
</dbReference>
<dbReference type="EMBL" id="CAKLDM010000004">
    <property type="protein sequence ID" value="CAH0542993.1"/>
    <property type="molecule type" value="Genomic_DNA"/>
</dbReference>
<proteinExistence type="predicted"/>
<organism evidence="1 2">
    <name type="scientific">Vibrio marisflavi CECT 7928</name>
    <dbReference type="NCBI Taxonomy" id="634439"/>
    <lineage>
        <taxon>Bacteria</taxon>
        <taxon>Pseudomonadati</taxon>
        <taxon>Pseudomonadota</taxon>
        <taxon>Gammaproteobacteria</taxon>
        <taxon>Vibrionales</taxon>
        <taxon>Vibrionaceae</taxon>
        <taxon>Vibrio</taxon>
    </lineage>
</organism>
<evidence type="ECO:0000313" key="1">
    <source>
        <dbReference type="EMBL" id="CAH0542993.1"/>
    </source>
</evidence>
<sequence>MSNSDKSILVTKLNGLASEYPSQGDVAKALTSETGATFTQSNVSRMLSGKETSTKTLSLVIYVLEQLAIKNAHEYQYTIV</sequence>
<gene>
    <name evidence="1" type="ORF">VMF7928_04350</name>
</gene>
<dbReference type="RefSeq" id="WP_237363848.1">
    <property type="nucleotide sequence ID" value="NZ_CAKLDM010000004.1"/>
</dbReference>